<accession>A0ABM6IUE5</accession>
<protein>
    <submittedName>
        <fullName evidence="2">Uncharacterized protein</fullName>
    </submittedName>
</protein>
<sequence length="87" mass="9792">MTNNSQHKKDDHDSTFDKIVEKTSEMLSGSDEGWESDGQNGSREVGEEHQPTPDESTGDVPTEDKVVRDSKTGEKTVIKNDNKKWTR</sequence>
<reference evidence="2 3" key="1">
    <citation type="submission" date="2017-01" db="EMBL/GenBank/DDBJ databases">
        <title>Planococcus faecalis genome complete sequence.</title>
        <authorList>
            <person name="Lee P.C."/>
        </authorList>
    </citation>
    <scope>NUCLEOTIDE SEQUENCE [LARGE SCALE GENOMIC DNA]</scope>
    <source>
        <strain evidence="2 3">AJ003</strain>
    </source>
</reference>
<keyword evidence="3" id="KW-1185">Reference proteome</keyword>
<feature type="compositionally biased region" description="Basic and acidic residues" evidence="1">
    <location>
        <begin position="7"/>
        <end position="24"/>
    </location>
</feature>
<dbReference type="RefSeq" id="WP_071153330.1">
    <property type="nucleotide sequence ID" value="NZ_CP019401.1"/>
</dbReference>
<evidence type="ECO:0000313" key="3">
    <source>
        <dbReference type="Proteomes" id="UP000189661"/>
    </source>
</evidence>
<feature type="region of interest" description="Disordered" evidence="1">
    <location>
        <begin position="1"/>
        <end position="87"/>
    </location>
</feature>
<evidence type="ECO:0000313" key="2">
    <source>
        <dbReference type="EMBL" id="AQU80189.1"/>
    </source>
</evidence>
<dbReference type="EMBL" id="CP019401">
    <property type="protein sequence ID" value="AQU80189.1"/>
    <property type="molecule type" value="Genomic_DNA"/>
</dbReference>
<proteinExistence type="predicted"/>
<dbReference type="Proteomes" id="UP000189661">
    <property type="component" value="Chromosome"/>
</dbReference>
<evidence type="ECO:0000256" key="1">
    <source>
        <dbReference type="SAM" id="MobiDB-lite"/>
    </source>
</evidence>
<name>A0ABM6IUE5_9BACL</name>
<gene>
    <name evidence="2" type="ORF">AJGP001_13285</name>
</gene>
<organism evidence="2 3">
    <name type="scientific">Planococcus faecalis</name>
    <dbReference type="NCBI Taxonomy" id="1598147"/>
    <lineage>
        <taxon>Bacteria</taxon>
        <taxon>Bacillati</taxon>
        <taxon>Bacillota</taxon>
        <taxon>Bacilli</taxon>
        <taxon>Bacillales</taxon>
        <taxon>Caryophanaceae</taxon>
        <taxon>Planococcus</taxon>
    </lineage>
</organism>
<feature type="compositionally biased region" description="Basic and acidic residues" evidence="1">
    <location>
        <begin position="62"/>
        <end position="87"/>
    </location>
</feature>